<accession>S4GVZ4</accession>
<organism evidence="1 2">
    <name type="scientific">Gardnerella vaginalis JCP8108</name>
    <dbReference type="NCBI Taxonomy" id="1261066"/>
    <lineage>
        <taxon>Bacteria</taxon>
        <taxon>Bacillati</taxon>
        <taxon>Actinomycetota</taxon>
        <taxon>Actinomycetes</taxon>
        <taxon>Bifidobacteriales</taxon>
        <taxon>Bifidobacteriaceae</taxon>
        <taxon>Gardnerella</taxon>
    </lineage>
</organism>
<protein>
    <submittedName>
        <fullName evidence="1">Uncharacterized protein</fullName>
    </submittedName>
</protein>
<dbReference type="HOGENOM" id="CLU_3200236_0_0_11"/>
<proteinExistence type="predicted"/>
<evidence type="ECO:0000313" key="1">
    <source>
        <dbReference type="EMBL" id="EPI46509.1"/>
    </source>
</evidence>
<dbReference type="Proteomes" id="UP000014521">
    <property type="component" value="Unassembled WGS sequence"/>
</dbReference>
<name>S4GVZ4_GARVA</name>
<gene>
    <name evidence="1" type="ORF">HMPREF1581_00959</name>
</gene>
<sequence>MFFALNYINLPDISILCSWGYLRSDFKQNKTGIQTVQKPPKNLND</sequence>
<dbReference type="EMBL" id="ATJJ01000067">
    <property type="protein sequence ID" value="EPI46509.1"/>
    <property type="molecule type" value="Genomic_DNA"/>
</dbReference>
<reference evidence="1 2" key="1">
    <citation type="submission" date="2013-06" db="EMBL/GenBank/DDBJ databases">
        <authorList>
            <person name="Weinstock G."/>
            <person name="Sodergren E."/>
            <person name="Lobos E.A."/>
            <person name="Fulton L."/>
            <person name="Fulton R."/>
            <person name="Courtney L."/>
            <person name="Fronick C."/>
            <person name="O'Laughlin M."/>
            <person name="Godfrey J."/>
            <person name="Wilson R.M."/>
            <person name="Miner T."/>
            <person name="Farmer C."/>
            <person name="Delehaunty K."/>
            <person name="Cordes M."/>
            <person name="Minx P."/>
            <person name="Tomlinson C."/>
            <person name="Chen J."/>
            <person name="Wollam A."/>
            <person name="Pepin K.H."/>
            <person name="Bhonagiri V."/>
            <person name="Zhang X."/>
            <person name="Warren W."/>
            <person name="Mitreva M."/>
            <person name="Mardis E.R."/>
            <person name="Wilson R.K."/>
        </authorList>
    </citation>
    <scope>NUCLEOTIDE SEQUENCE [LARGE SCALE GENOMIC DNA]</scope>
    <source>
        <strain evidence="1 2">JCP8108</strain>
    </source>
</reference>
<dbReference type="AlphaFoldDB" id="S4GVZ4"/>
<evidence type="ECO:0000313" key="2">
    <source>
        <dbReference type="Proteomes" id="UP000014521"/>
    </source>
</evidence>
<comment type="caution">
    <text evidence="1">The sequence shown here is derived from an EMBL/GenBank/DDBJ whole genome shotgun (WGS) entry which is preliminary data.</text>
</comment>